<feature type="compositionally biased region" description="Polar residues" evidence="1">
    <location>
        <begin position="96"/>
        <end position="111"/>
    </location>
</feature>
<feature type="region of interest" description="Disordered" evidence="1">
    <location>
        <begin position="1304"/>
        <end position="1373"/>
    </location>
</feature>
<name>A0AAF0IIW0_9EURO</name>
<feature type="region of interest" description="Disordered" evidence="1">
    <location>
        <begin position="1"/>
        <end position="117"/>
    </location>
</feature>
<evidence type="ECO:0000313" key="4">
    <source>
        <dbReference type="Proteomes" id="UP001219355"/>
    </source>
</evidence>
<feature type="compositionally biased region" description="Polar residues" evidence="1">
    <location>
        <begin position="426"/>
        <end position="438"/>
    </location>
</feature>
<dbReference type="InterPro" id="IPR057214">
    <property type="entry name" value="DUF7892"/>
</dbReference>
<feature type="compositionally biased region" description="Pro residues" evidence="1">
    <location>
        <begin position="818"/>
        <end position="850"/>
    </location>
</feature>
<feature type="compositionally biased region" description="Basic and acidic residues" evidence="1">
    <location>
        <begin position="1140"/>
        <end position="1163"/>
    </location>
</feature>
<dbReference type="Pfam" id="PF25422">
    <property type="entry name" value="DUF7892"/>
    <property type="match status" value="1"/>
</dbReference>
<evidence type="ECO:0000256" key="1">
    <source>
        <dbReference type="SAM" id="MobiDB-lite"/>
    </source>
</evidence>
<feature type="region of interest" description="Disordered" evidence="1">
    <location>
        <begin position="1254"/>
        <end position="1286"/>
    </location>
</feature>
<organism evidence="3 4">
    <name type="scientific">Emydomyces testavorans</name>
    <dbReference type="NCBI Taxonomy" id="2070801"/>
    <lineage>
        <taxon>Eukaryota</taxon>
        <taxon>Fungi</taxon>
        <taxon>Dikarya</taxon>
        <taxon>Ascomycota</taxon>
        <taxon>Pezizomycotina</taxon>
        <taxon>Eurotiomycetes</taxon>
        <taxon>Eurotiomycetidae</taxon>
        <taxon>Onygenales</taxon>
        <taxon>Nannizziopsiaceae</taxon>
        <taxon>Emydomyces</taxon>
    </lineage>
</organism>
<accession>A0AAF0IIW0</accession>
<dbReference type="InterPro" id="IPR036047">
    <property type="entry name" value="F-box-like_dom_sf"/>
</dbReference>
<feature type="compositionally biased region" description="Polar residues" evidence="1">
    <location>
        <begin position="1"/>
        <end position="17"/>
    </location>
</feature>
<dbReference type="EMBL" id="CP120628">
    <property type="protein sequence ID" value="WEW58543.1"/>
    <property type="molecule type" value="Genomic_DNA"/>
</dbReference>
<keyword evidence="4" id="KW-1185">Reference proteome</keyword>
<dbReference type="Proteomes" id="UP001219355">
    <property type="component" value="Chromosome 2"/>
</dbReference>
<feature type="region of interest" description="Disordered" evidence="1">
    <location>
        <begin position="1138"/>
        <end position="1163"/>
    </location>
</feature>
<feature type="compositionally biased region" description="Basic and acidic residues" evidence="1">
    <location>
        <begin position="1420"/>
        <end position="1441"/>
    </location>
</feature>
<dbReference type="CDD" id="cd09917">
    <property type="entry name" value="F-box_SF"/>
    <property type="match status" value="1"/>
</dbReference>
<feature type="domain" description="DUF7892" evidence="2">
    <location>
        <begin position="908"/>
        <end position="1061"/>
    </location>
</feature>
<dbReference type="SUPFAM" id="SSF81383">
    <property type="entry name" value="F-box domain"/>
    <property type="match status" value="1"/>
</dbReference>
<sequence length="1603" mass="179130">MTGQPRSPNSLGTSSFDPYSADSPEGPMESLARSLSQGPQELDLPTQALDDMEAPNSNSTASDVPSSRSNISCSHQEFPDQDASSDRQPRKRKRISTGNQPVQQEVSQTENGDGYSISENESRFLTALSPSDRNKRVKFNGTCSDYLQIPLDKSKLPGEIWQHIFTFLPPTTLGRVLQLNHAFKDLLTADLTELSAKRATHGTLKYVHPHLIWSSSRKTFHPGMPRPLSPLSELDMWQLVRGTVCQFCKKAGFISPPNTSIWESGPGLNGVRIIWPFAVRACGECLQRNCEKEMDLLFSSSLPTLLVPALSFAFFTSSMHFVSSVVRRSNQPPSGLSLTKFYLKSHIETMKNKFEEVKSLGPAAAEEWVKGLEGNGKEKIADSAKWEQWELNGGLQSIRTVAASLSGQPSADFVECGAQVSSNVGSYPSLSSPPNGNFSKRHGRPSFSSNAHAKPISHPVQASLHHRSERSIREVNEAKATRKAEIERRCAELDTPLSASVLSHMDSFQAAIQIPHPFTDRDWEILKPRLLSQREVAERREQERIKQDKILQAKSEERRQQEAQLKEAKELLDKEWDEVQKPIRERMALYADEIIREGWRDGEGVTKDKCPKFAADVLMYVRERFYSDLAKEDALARSVGKPLEEDRPGAPPKRKLILENMKWIFDQKIKPLTDPLQKELFLCNGCENNSKYYGFEGVVQHYAAKHTSVLSLGSVVVHWRAEWPEEPPFHPNPNAARALMFAMPRPTMGQPHLGYQGNAVGADVYPQMSPAPYRRTPFGTPYAYGSGPYRPPSPTGTQYYPPQQGSYAYPAPQAGFPPNGPYDPHGQPPPPNPVYGSPYPGPGYPPPYPGPDSRATIPPAPYAAPYGPQPHGPPFGPLFSGNPHAPRPGVPPANPHKSNPNSQAFGFYQSQVDELAKNARAIWNGTSGIKDLPHNVRAYILLHHVVARFVERFGHEPPLALVSDALNSHPQMRPIRNLCGLVCKMCPNPTVTHGRRGRGHERKPFSLPTLVSHFLSIHLNRDDTPPDWKTKMVALPDDSAISSLKQTPGMDQAKFQLVAAAFPWVFRSTVPNTSLTSSTAADDRPALTKGQLEGDRSHQLGESDKFLGSRVVDTKPVASEPNRGRLEVAVDNFPKFIESPLRDGAKPLDPPKEDEYDPHRPAFIEPVRDQYGRLESQLTRSKPTPSALIHDSRSNGRTHPVQPAQLSGPKLRTDPTRPTHRTTTILEFENSPYNERPSKELSATEAATGIVNGTRADVEPPGIHTRNVSEDGEVSEPVHPRGVRAEPASPIEELSAAERFLSSFVPGQDPDEYKTRAGDTDRLNDSSQVQWLNAEEPGERRWGTDALGPAEGGVGEDVPRSGRHGWGARVNSPATARGYRDFDLRFDAPDNNATAVRRAGVASPEPGEPRHARRTIAYSDSRHQTDNHARRPHSRFDRYEAQRQGSLRPRSRSPALHDSLTLEPTYYRDRSPRVRARRPVYSDYPPTEAFYDRVPIEQQAAYTRIPSHSQYQYMEDSRYTDRPYDGAVEYIPVRVSSREPQNAPAYYIERPVHRDVPKEYLDYEVEYRRPPVYEEQGQYYSSETIPRHTEGAPGPMPRRARYR</sequence>
<feature type="compositionally biased region" description="Pro residues" evidence="1">
    <location>
        <begin position="885"/>
        <end position="894"/>
    </location>
</feature>
<protein>
    <recommendedName>
        <fullName evidence="2">DUF7892 domain-containing protein</fullName>
    </recommendedName>
</protein>
<feature type="region of interest" description="Disordered" evidence="1">
    <location>
        <begin position="1395"/>
        <end position="1462"/>
    </location>
</feature>
<feature type="region of interest" description="Disordered" evidence="1">
    <location>
        <begin position="782"/>
        <end position="904"/>
    </location>
</feature>
<proteinExistence type="predicted"/>
<feature type="compositionally biased region" description="Polar residues" evidence="1">
    <location>
        <begin position="55"/>
        <end position="75"/>
    </location>
</feature>
<reference evidence="3" key="1">
    <citation type="submission" date="2023-03" db="EMBL/GenBank/DDBJ databases">
        <title>Emydomyces testavorans Genome Sequence.</title>
        <authorList>
            <person name="Hoyer L."/>
        </authorList>
    </citation>
    <scope>NUCLEOTIDE SEQUENCE</scope>
    <source>
        <strain evidence="3">16-2883</strain>
    </source>
</reference>
<feature type="compositionally biased region" description="Basic and acidic residues" evidence="1">
    <location>
        <begin position="1311"/>
        <end position="1324"/>
    </location>
</feature>
<evidence type="ECO:0000259" key="2">
    <source>
        <dbReference type="Pfam" id="PF25422"/>
    </source>
</evidence>
<feature type="compositionally biased region" description="Pro residues" evidence="1">
    <location>
        <begin position="858"/>
        <end position="876"/>
    </location>
</feature>
<feature type="region of interest" description="Disordered" evidence="1">
    <location>
        <begin position="1574"/>
        <end position="1603"/>
    </location>
</feature>
<feature type="compositionally biased region" description="Polar residues" evidence="1">
    <location>
        <begin position="795"/>
        <end position="806"/>
    </location>
</feature>
<feature type="region of interest" description="Disordered" evidence="1">
    <location>
        <begin position="1175"/>
        <end position="1221"/>
    </location>
</feature>
<feature type="region of interest" description="Disordered" evidence="1">
    <location>
        <begin position="426"/>
        <end position="453"/>
    </location>
</feature>
<gene>
    <name evidence="3" type="ORF">PRK78_004011</name>
</gene>
<evidence type="ECO:0000313" key="3">
    <source>
        <dbReference type="EMBL" id="WEW58543.1"/>
    </source>
</evidence>